<comment type="caution">
    <text evidence="1">The sequence shown here is derived from an EMBL/GenBank/DDBJ whole genome shotgun (WGS) entry which is preliminary data.</text>
</comment>
<accession>A0A7X6PM53</accession>
<reference evidence="1 2" key="1">
    <citation type="journal article" date="2020" name="Biotechnol. Biofuels">
        <title>New insights from the biogas microbiome by comprehensive genome-resolved metagenomics of nearly 1600 species originating from multiple anaerobic digesters.</title>
        <authorList>
            <person name="Campanaro S."/>
            <person name="Treu L."/>
            <person name="Rodriguez-R L.M."/>
            <person name="Kovalovszki A."/>
            <person name="Ziels R.M."/>
            <person name="Maus I."/>
            <person name="Zhu X."/>
            <person name="Kougias P.G."/>
            <person name="Basile A."/>
            <person name="Luo G."/>
            <person name="Schluter A."/>
            <person name="Konstantinidis K.T."/>
            <person name="Angelidaki I."/>
        </authorList>
    </citation>
    <scope>NUCLEOTIDE SEQUENCE [LARGE SCALE GENOMIC DNA]</scope>
    <source>
        <strain evidence="1">AS15tlH2ME_198</strain>
    </source>
</reference>
<organism evidence="1 2">
    <name type="scientific">Corynebacterium humireducens</name>
    <dbReference type="NCBI Taxonomy" id="1223514"/>
    <lineage>
        <taxon>Bacteria</taxon>
        <taxon>Bacillati</taxon>
        <taxon>Actinomycetota</taxon>
        <taxon>Actinomycetes</taxon>
        <taxon>Mycobacteriales</taxon>
        <taxon>Corynebacteriaceae</taxon>
        <taxon>Corynebacterium</taxon>
    </lineage>
</organism>
<dbReference type="EMBL" id="JAAZHI010000080">
    <property type="protein sequence ID" value="NLA55376.1"/>
    <property type="molecule type" value="Genomic_DNA"/>
</dbReference>
<dbReference type="Proteomes" id="UP000557899">
    <property type="component" value="Unassembled WGS sequence"/>
</dbReference>
<protein>
    <submittedName>
        <fullName evidence="1">Uncharacterized protein</fullName>
    </submittedName>
</protein>
<evidence type="ECO:0000313" key="1">
    <source>
        <dbReference type="EMBL" id="NLA55376.1"/>
    </source>
</evidence>
<gene>
    <name evidence="1" type="ORF">GX859_03605</name>
</gene>
<evidence type="ECO:0000313" key="2">
    <source>
        <dbReference type="Proteomes" id="UP000557899"/>
    </source>
</evidence>
<dbReference type="AlphaFoldDB" id="A0A7X6PM53"/>
<proteinExistence type="predicted"/>
<sequence>MTGRITPEVIRQMEANGQARYEWVAAQAPDEDAREDGDLAADYGNFEGAVLAYLETLATKNAIPEVVIERLCDDYPDGEYREILEPIFAL</sequence>
<name>A0A7X6PM53_9CORY</name>